<feature type="compositionally biased region" description="Polar residues" evidence="1">
    <location>
        <begin position="4384"/>
        <end position="4393"/>
    </location>
</feature>
<feature type="compositionally biased region" description="Low complexity" evidence="1">
    <location>
        <begin position="7526"/>
        <end position="7536"/>
    </location>
</feature>
<feature type="region of interest" description="Disordered" evidence="1">
    <location>
        <begin position="1069"/>
        <end position="1120"/>
    </location>
</feature>
<feature type="region of interest" description="Disordered" evidence="1">
    <location>
        <begin position="119"/>
        <end position="169"/>
    </location>
</feature>
<feature type="compositionally biased region" description="Polar residues" evidence="1">
    <location>
        <begin position="519"/>
        <end position="533"/>
    </location>
</feature>
<feature type="compositionally biased region" description="Low complexity" evidence="1">
    <location>
        <begin position="541"/>
        <end position="555"/>
    </location>
</feature>
<feature type="compositionally biased region" description="Low complexity" evidence="1">
    <location>
        <begin position="7100"/>
        <end position="7117"/>
    </location>
</feature>
<feature type="region of interest" description="Disordered" evidence="1">
    <location>
        <begin position="3192"/>
        <end position="3230"/>
    </location>
</feature>
<feature type="compositionally biased region" description="Low complexity" evidence="1">
    <location>
        <begin position="6037"/>
        <end position="6056"/>
    </location>
</feature>
<organism evidence="2 3">
    <name type="scientific">Leptomonas seymouri</name>
    <dbReference type="NCBI Taxonomy" id="5684"/>
    <lineage>
        <taxon>Eukaryota</taxon>
        <taxon>Discoba</taxon>
        <taxon>Euglenozoa</taxon>
        <taxon>Kinetoplastea</taxon>
        <taxon>Metakinetoplastina</taxon>
        <taxon>Trypanosomatida</taxon>
        <taxon>Trypanosomatidae</taxon>
        <taxon>Leishmaniinae</taxon>
        <taxon>Leptomonas</taxon>
    </lineage>
</organism>
<feature type="region of interest" description="Disordered" evidence="1">
    <location>
        <begin position="3561"/>
        <end position="3599"/>
    </location>
</feature>
<dbReference type="InterPro" id="IPR016024">
    <property type="entry name" value="ARM-type_fold"/>
</dbReference>
<dbReference type="SUPFAM" id="SSF48371">
    <property type="entry name" value="ARM repeat"/>
    <property type="match status" value="1"/>
</dbReference>
<feature type="region of interest" description="Disordered" evidence="1">
    <location>
        <begin position="3291"/>
        <end position="3319"/>
    </location>
</feature>
<feature type="compositionally biased region" description="Low complexity" evidence="1">
    <location>
        <begin position="7503"/>
        <end position="7517"/>
    </location>
</feature>
<feature type="region of interest" description="Disordered" evidence="1">
    <location>
        <begin position="7435"/>
        <end position="7536"/>
    </location>
</feature>
<gene>
    <name evidence="2" type="ORF">ABL78_5108</name>
</gene>
<evidence type="ECO:0000256" key="1">
    <source>
        <dbReference type="SAM" id="MobiDB-lite"/>
    </source>
</evidence>
<feature type="compositionally biased region" description="Low complexity" evidence="1">
    <location>
        <begin position="3081"/>
        <end position="3090"/>
    </location>
</feature>
<feature type="region of interest" description="Disordered" evidence="1">
    <location>
        <begin position="3065"/>
        <end position="3094"/>
    </location>
</feature>
<feature type="compositionally biased region" description="Polar residues" evidence="1">
    <location>
        <begin position="4243"/>
        <end position="4252"/>
    </location>
</feature>
<feature type="compositionally biased region" description="Polar residues" evidence="1">
    <location>
        <begin position="1139"/>
        <end position="1151"/>
    </location>
</feature>
<feature type="region of interest" description="Disordered" evidence="1">
    <location>
        <begin position="4859"/>
        <end position="4884"/>
    </location>
</feature>
<feature type="region of interest" description="Disordered" evidence="1">
    <location>
        <begin position="6356"/>
        <end position="6411"/>
    </location>
</feature>
<dbReference type="VEuPathDB" id="TriTrypDB:Lsey_0163_0030"/>
<dbReference type="EMBL" id="LJSK01000163">
    <property type="protein sequence ID" value="KPI85827.1"/>
    <property type="molecule type" value="Genomic_DNA"/>
</dbReference>
<dbReference type="Proteomes" id="UP000038009">
    <property type="component" value="Unassembled WGS sequence"/>
</dbReference>
<feature type="compositionally biased region" description="Basic and acidic residues" evidence="1">
    <location>
        <begin position="1242"/>
        <end position="1252"/>
    </location>
</feature>
<dbReference type="OMA" id="QHHGRTH"/>
<feature type="compositionally biased region" description="Low complexity" evidence="1">
    <location>
        <begin position="4187"/>
        <end position="4197"/>
    </location>
</feature>
<feature type="region of interest" description="Disordered" evidence="1">
    <location>
        <begin position="4333"/>
        <end position="4417"/>
    </location>
</feature>
<feature type="compositionally biased region" description="Low complexity" evidence="1">
    <location>
        <begin position="6749"/>
        <end position="6769"/>
    </location>
</feature>
<feature type="compositionally biased region" description="Low complexity" evidence="1">
    <location>
        <begin position="6383"/>
        <end position="6394"/>
    </location>
</feature>
<feature type="region of interest" description="Disordered" evidence="1">
    <location>
        <begin position="5437"/>
        <end position="5458"/>
    </location>
</feature>
<feature type="compositionally biased region" description="Polar residues" evidence="1">
    <location>
        <begin position="6310"/>
        <end position="6320"/>
    </location>
</feature>
<comment type="caution">
    <text evidence="2">The sequence shown here is derived from an EMBL/GenBank/DDBJ whole genome shotgun (WGS) entry which is preliminary data.</text>
</comment>
<feature type="compositionally biased region" description="Low complexity" evidence="1">
    <location>
        <begin position="3215"/>
        <end position="3230"/>
    </location>
</feature>
<feature type="compositionally biased region" description="Low complexity" evidence="1">
    <location>
        <begin position="1152"/>
        <end position="1195"/>
    </location>
</feature>
<dbReference type="OrthoDB" id="266194at2759"/>
<feature type="region of interest" description="Disordered" evidence="1">
    <location>
        <begin position="1137"/>
        <end position="1199"/>
    </location>
</feature>
<feature type="region of interest" description="Disordered" evidence="1">
    <location>
        <begin position="376"/>
        <end position="424"/>
    </location>
</feature>
<feature type="compositionally biased region" description="Polar residues" evidence="1">
    <location>
        <begin position="2264"/>
        <end position="2274"/>
    </location>
</feature>
<feature type="region of interest" description="Disordered" evidence="1">
    <location>
        <begin position="3904"/>
        <end position="3953"/>
    </location>
</feature>
<feature type="compositionally biased region" description="Low complexity" evidence="1">
    <location>
        <begin position="3294"/>
        <end position="3309"/>
    </location>
</feature>
<feature type="compositionally biased region" description="Polar residues" evidence="1">
    <location>
        <begin position="1100"/>
        <end position="1109"/>
    </location>
</feature>
<feature type="region of interest" description="Disordered" evidence="1">
    <location>
        <begin position="34"/>
        <end position="93"/>
    </location>
</feature>
<feature type="region of interest" description="Disordered" evidence="1">
    <location>
        <begin position="7242"/>
        <end position="7274"/>
    </location>
</feature>
<feature type="region of interest" description="Disordered" evidence="1">
    <location>
        <begin position="1954"/>
        <end position="2007"/>
    </location>
</feature>
<feature type="region of interest" description="Disordered" evidence="1">
    <location>
        <begin position="7100"/>
        <end position="7128"/>
    </location>
</feature>
<feature type="compositionally biased region" description="Gly residues" evidence="1">
    <location>
        <begin position="4130"/>
        <end position="4139"/>
    </location>
</feature>
<feature type="compositionally biased region" description="Low complexity" evidence="1">
    <location>
        <begin position="6116"/>
        <end position="6128"/>
    </location>
</feature>
<feature type="region of interest" description="Disordered" evidence="1">
    <location>
        <begin position="4105"/>
        <end position="4210"/>
    </location>
</feature>
<proteinExistence type="predicted"/>
<protein>
    <submittedName>
        <fullName evidence="2">Uncharacterized protein</fullName>
    </submittedName>
</protein>
<feature type="region of interest" description="Disordered" evidence="1">
    <location>
        <begin position="4765"/>
        <end position="4805"/>
    </location>
</feature>
<feature type="compositionally biased region" description="Low complexity" evidence="1">
    <location>
        <begin position="70"/>
        <end position="93"/>
    </location>
</feature>
<evidence type="ECO:0000313" key="2">
    <source>
        <dbReference type="EMBL" id="KPI85827.1"/>
    </source>
</evidence>
<feature type="compositionally biased region" description="Gly residues" evidence="1">
    <location>
        <begin position="389"/>
        <end position="402"/>
    </location>
</feature>
<evidence type="ECO:0000313" key="3">
    <source>
        <dbReference type="Proteomes" id="UP000038009"/>
    </source>
</evidence>
<feature type="region of interest" description="Disordered" evidence="1">
    <location>
        <begin position="2205"/>
        <end position="2287"/>
    </location>
</feature>
<feature type="compositionally biased region" description="Polar residues" evidence="1">
    <location>
        <begin position="1488"/>
        <end position="1500"/>
    </location>
</feature>
<feature type="region of interest" description="Disordered" evidence="1">
    <location>
        <begin position="7143"/>
        <end position="7171"/>
    </location>
</feature>
<feature type="region of interest" description="Disordered" evidence="1">
    <location>
        <begin position="1791"/>
        <end position="1820"/>
    </location>
</feature>
<feature type="compositionally biased region" description="Polar residues" evidence="1">
    <location>
        <begin position="4677"/>
        <end position="4686"/>
    </location>
</feature>
<feature type="compositionally biased region" description="Basic and acidic residues" evidence="1">
    <location>
        <begin position="6129"/>
        <end position="6142"/>
    </location>
</feature>
<feature type="region of interest" description="Disordered" evidence="1">
    <location>
        <begin position="1215"/>
        <end position="1286"/>
    </location>
</feature>
<feature type="region of interest" description="Disordered" evidence="1">
    <location>
        <begin position="4677"/>
        <end position="4704"/>
    </location>
</feature>
<feature type="region of interest" description="Disordered" evidence="1">
    <location>
        <begin position="1475"/>
        <end position="1500"/>
    </location>
</feature>
<feature type="region of interest" description="Disordered" evidence="1">
    <location>
        <begin position="4291"/>
        <end position="4312"/>
    </location>
</feature>
<feature type="region of interest" description="Disordered" evidence="1">
    <location>
        <begin position="6730"/>
        <end position="6774"/>
    </location>
</feature>
<feature type="region of interest" description="Disordered" evidence="1">
    <location>
        <begin position="6074"/>
        <end position="6160"/>
    </location>
</feature>
<feature type="region of interest" description="Disordered" evidence="1">
    <location>
        <begin position="5776"/>
        <end position="5838"/>
    </location>
</feature>
<feature type="region of interest" description="Disordered" evidence="1">
    <location>
        <begin position="7369"/>
        <end position="7389"/>
    </location>
</feature>
<reference evidence="2 3" key="1">
    <citation type="journal article" date="2015" name="PLoS Pathog.">
        <title>Leptomonas seymouri: Adaptations to the Dixenous Life Cycle Analyzed by Genome Sequencing, Transcriptome Profiling and Co-infection with Leishmania donovani.</title>
        <authorList>
            <person name="Kraeva N."/>
            <person name="Butenko A."/>
            <person name="Hlavacova J."/>
            <person name="Kostygov A."/>
            <person name="Myskova J."/>
            <person name="Grybchuk D."/>
            <person name="Lestinova T."/>
            <person name="Votypka J."/>
            <person name="Volf P."/>
            <person name="Opperdoes F."/>
            <person name="Flegontov P."/>
            <person name="Lukes J."/>
            <person name="Yurchenko V."/>
        </authorList>
    </citation>
    <scope>NUCLEOTIDE SEQUENCE [LARGE SCALE GENOMIC DNA]</scope>
    <source>
        <strain evidence="2 3">ATCC 30220</strain>
    </source>
</reference>
<feature type="region of interest" description="Disordered" evidence="1">
    <location>
        <begin position="4243"/>
        <end position="4264"/>
    </location>
</feature>
<feature type="region of interest" description="Disordered" evidence="1">
    <location>
        <begin position="5946"/>
        <end position="6056"/>
    </location>
</feature>
<feature type="compositionally biased region" description="Polar residues" evidence="1">
    <location>
        <begin position="228"/>
        <end position="238"/>
    </location>
</feature>
<feature type="region of interest" description="Disordered" evidence="1">
    <location>
        <begin position="3250"/>
        <end position="3269"/>
    </location>
</feature>
<feature type="compositionally biased region" description="Basic and acidic residues" evidence="1">
    <location>
        <begin position="3928"/>
        <end position="3948"/>
    </location>
</feature>
<feature type="region of interest" description="Disordered" evidence="1">
    <location>
        <begin position="5497"/>
        <end position="5522"/>
    </location>
</feature>
<feature type="compositionally biased region" description="Low complexity" evidence="1">
    <location>
        <begin position="1253"/>
        <end position="1281"/>
    </location>
</feature>
<accession>A0A0N0P5C1</accession>
<feature type="region of interest" description="Disordered" evidence="1">
    <location>
        <begin position="3767"/>
        <end position="3792"/>
    </location>
</feature>
<feature type="compositionally biased region" description="Low complexity" evidence="1">
    <location>
        <begin position="119"/>
        <end position="132"/>
    </location>
</feature>
<feature type="compositionally biased region" description="Low complexity" evidence="1">
    <location>
        <begin position="5444"/>
        <end position="5456"/>
    </location>
</feature>
<feature type="region of interest" description="Disordered" evidence="1">
    <location>
        <begin position="466"/>
        <end position="557"/>
    </location>
</feature>
<feature type="region of interest" description="Disordered" evidence="1">
    <location>
        <begin position="216"/>
        <end position="238"/>
    </location>
</feature>
<feature type="compositionally biased region" description="Basic and acidic residues" evidence="1">
    <location>
        <begin position="2208"/>
        <end position="2227"/>
    </location>
</feature>
<sequence>MPTRLAHITSHFFDLPSQDVQATAGSPHPVVDFTTPSSPYQGSPLRRHGGRSPAAAVATARWRGNGAGGAANANPYGRPSSPSSSAALTPLQSPAFPTGSSNSFWPAFSVPQSTSGGATAAAAAATSTTAGTPQHHHLQHQMAAGASAASLHSANRPTRYAEGREGSSWQSFPSSPLFQALSNVGFEVGGVAHAPSLTAFPHMTTAAATSSPVARASGCRMAGGPSSRLGSATANLNGPTSLTRGGAANSYPAYSALPSVSNTSVDAPSAYPVCNPTASQYTEADAEFLLHPIMHYAQDENALRFRAAAMWRHRVEELAIAVNALEHPCSGRKCRSFSTQEHHVTLHHDYVLHARCSKLLTSVGQLSSTGAAVAASTSRAGGSAREGGIRGLGGVGAGGEGPSGVDHSSRRHPDLRPAAQRPRVFSNRDSAAVLLPHGASPADSLTSASGAAASLYLLEMTGQLGGESGEQLNERAAAAATGGPGAEAGSPRTDGSHAVFASSSTLSSRNGRRRRSGSHLTQASSHLTVTPQAGNGDADTGASSSKGSASSQVQGGEHKAVVDEVEISLMFSHNVFANFRTFPLQLAHRSYELLPARYRAGLDAISAEVLAQQQQMQRNGGIITGLDGGGGGGGNTGGGAGAVNGSGSNNSNTGAGAGGRMCGSHSRLADNNASAAAGLSCGNNSVTGGYDDISYIGVSYLTANGGLFAGHGAASATASPFMTASGGAQANSVLPSPHPSTSPRMMPFGGAGVWSGVRAEQTVSPLLPPRTMEERGSSGFNAHAIDEEAQNSTANANASPSLGPVPGSPLAPSLSAAAVSGTLSTSPTAANNSSGPSTLHRVHHTIQSFVARGEREVALHYIIAIAPYRFPSLSDSDRVLALFNQIRSFFPSPRFSTVLMAMEAWRSLYRPSVGASAADYTHMTQELLSLIETYLCHGRTYAEYVSGLLMLRVVLSLAMANTSLGSRNVPVLLQHRALVQERLPTLLLAVWVALMDYYTIDDIAHPPRRVLRDLAANAMQDLFIVSLELQMIVPVQNVVANAVNVFFNGPRPPASAASAGRSEAASAVVTSRHEVPPTHINLKRQYGQRRRDESTPLAKSISSSNTSIGPTAAAPSSADEQSLMPVVLNAADHPHASDVQASSVAPRNATTAAPVRSPLPLPLLSHTASSVATTEATRATTTASESASPVAPTASLHSSYRELTKSVWRSLKRTARRLVSAPSSSTSTGRNPTEGAGSADAHQFDQRVEHHAAAGSGSPSSSTAAPASDVAAPARRPSSLHPSPPLLIEVPDDMLLDIKADQAPELLATPSMPGWGVGSLSVGATGLSSPHLFCSHVTFTPDLQGAAMAAPTTRDEMPHSPILPTAPSASATFHTLWQPAFPTFWALPAQRLGKGGFGGPNMPTDGNASFGWTDAFWGSLLLDGCTSRDALWTMPLTLGLRAAGLPLTLESTVAAACLTIGAFLCAWRVAGHADAGDGGDADEGTGASSITRPKASSSAYSALTPPPPLIAMTSTSAAFPTTPTAFSGGRRERCGLGHTAASSAQVSCGAPATASPGCRPSQELLLLPLLTEAQVRAAVTGTAVGDEGESNTQLASPTSANGASKIIWGEASAGRHSVNASMLSVTLAAMTNMKPTAVPFYDRSETTVETDPEWQSLEGAARNVYLPAVVDMEAAALVKVNGKDSTSGPLTETKDARMHNRLHLAPTSPLAVQTPETKEEAKRSTANTPLNFLDAPESVATAVSTRQLFRSRASPTVSTHALPPKQTSAAYFGAAPNVEGGQRHVDFREATAGRTKAPSGSRAGTPARSPPAAETTTTATTAAPPLSFFLPSWAAKRLMDRCLHPTWDTAAPLEARSQDNMMGGGESGNAARTALPVGEASATTGGNYASNAEAPLTVGAETEVLLTTFMPLLSQYYGESFSKMQVTAATQLLVNRVMKVMRILSQTAHHRTDDAVVRGGLHGAKAGPSSSSSASKPPPPPLSAAMGSRQANTNAGGVTTLPRGSIKDPGSLLPSSVFGLGHDSAILDGTELLNAVLFMCTVAERYPALYETIVSHKLYPLLYHAMRLMALEEESQLWLPSCYPSTAAWVSSSSTTVSPTGTAASILGHHVRAQWMMLTAARSMFQRIAMPALLLIAHNMPSVACAQQCAPLVDRLVQVGLRQPFCTASVTTASCICAVFPSMARVCQAEVARAMSVVLSTADDFGEERDRQERKGSAKGAEGDSKGGSKHQHAARASAPLQRSPPHQLLRPSIVTGEEEARRSSTTAAHTQLSAGGGRPSGQQTPAAATMKPDIRHVHATATSGSFVLPSSPPHLQRQRRTSAVASYNTQCRRAAEVRLLKHQIFRFICLFPSNWEGTTFFFLEFCLPYLRHPDAQLRLECVQACANWPLSECLHSVERTMLQLSGSPYALAASGSVAAAGDGDTAAATSATLASFSSLSATGGGGGGGASTAGFSPSVASASFACGSPSLSAHNVNGGVRRATVSAAVTRVPVRDARSESSDLGQANPASSLCSVPFASPSTAVATATPLLAGQFSAARVVGGVRIGEAMFAAAAMTRDGPGLPARDSSGLFRRNGNANTPSAALPAGDDMQALRAASLLNSMPAVTLHTVQHHGRTHINALREIVHHLVEIAVCDPEPLIRRCALESLTPETYQLLYPHEAALQQLFIVLWDSYLPNRVKAVQLLCALAPLNPPFIYPRLREVLVRYVADMTNSVHSLGQRDSDRRRFSGELTGSAAGALGIYCVPSGMVPEDSLYVLSHIVSRLKQSTPLYLPQLLSIVYSVLRCPSSGRGSVMQAMHLLILLRDESTQDQSNLFDPFVDLIADQLADGEGDTPRVLATVAALQTLLQSAEPSQCSPQSLPVMVECLHSLLYRKPSVGTEFSMAVLQLLGTISNIEPWQPEMPPQAPALLRRPQNHYAIEPLSSMAGIFGNNSTKRLLWPVRAELADNTHQALEQLQKADSFMPFTVMVWPDTVLRALMRTASGYVSGTMSLTQDGLGECLLAMMNILTNTLAVHHLDLYLPSVLTLVMDLLERKDARPLQGRAPPSPFFMTPKSYIRGTVNKEGPPRERAKGLPTSAQAGASGEGSARGRMHGTLSENLWLLFLRSLYDLVLTAGRSIAPMYPLLNVFLHRSWKQTTLRGMVQCCEVLDALCWSVPDLLRADCDTWITMLLSALMHHDALVLTHRRDHETPTPTPTQTNTNASGVADGGQSPATTAAAEAQQTRNAALRNSFSPANEAERHEAFGNAATATRTTRSGAPGYGSNTSLRVSTSVAAESTFPPIPVAPFTPSGGPSVPPAAAAAQSREGEAGEGSFEEQMKLAYRALTMCLTSLQPISSVHRRRLVCLCLSECLKSSHVPQVTRRRAAAVTKATHMRQQATPEVDGSTKAVPSHSFQEAADPRTSNASAAQHSAHAMFDLMADPHEELISYINTCVCGPLIEYMLHSQLDTISMKVMRNVLARLESLSVVHEEALRRVTLMTGFSAVGVSGGATQKPQHNASMYGTTSDSARSTLPMDSTLVGAAAADAQAVSEPVRVLREARLREARELLYAQRLRQADDPSLGTTGSAGDETPPQGAAAASNNVDGSTPPSPMPLGARTAKEVLWFSNAPLSRMWVQSNDHTTTVRRYFPFDTVQTSWETEGEMHLLGCLFAAAAWRHPASTFPFIPVLYTFVAQRFGPESLVMSYMRCVCSSYYDLCVPPLFMSDEEVAAANWVCENQQQSHGVGTYDNSNVGSGRDSVFTRLQLNAFSSTAAASALRVTQQDADTSGTGEAGYGGTNDIILRHSTPGGEALPSLMGGAPTTSAASEVFANAANTAAFSASSTEGSRSGSREAAAPLQASCHDAASTTAVGAFSSASSALAPVTAAPGSTNNSHISTAAMGGVGMAVTPIASHGLLNADRTDPAVGGRRSAEMHATASFSNRDGDGARSGRAEPHHSEHDRTTSQVSVHLHSALPCLSGHLSLSQQQQQYSAAQQRLGATDASISTATTGGAGSLMCIATAATTEAGFDWYHSLSTRSPPSTRYQSPAAMATSIPVSSGILGGATGARAGFLAPAGVASGSGSDSEPIAIVSSFYPGSFLSCSTGDAVGSGGGGSSGLRFPSSAGAHGGGGPGLRNASVRGENGSAGGAGSGGSEPALTRPAAGPQNESPLPFPVVYTSGLHAQPPRPPSTSDLMPSLMSATATTAHAPPTGLGQPPSAMPAMGSFDTTATLSHRRSHHARPNSLFSGMPPVAATGSVATVSSRNTAAGPAGGGCSPLRNPPPVPVQAGCEDLACVQCASAAAAAPPHYDSPLQSNNVRRRMSPPPLHFPLYHNQHRSIASATGTAHLTPGDEAYVPAAGAPYPPPRRHSPHAPTLRSSGSNPGTPAWGLPAVRRTASGASQDTQGYLKTPPIETRSSGTASPPPFFAGSTSIQQPTAVTAGAVATIFNHQALTPLGPPSATADNNEDAFTSSSSAAHSTHDTIATQHHNSFILYFESHRLLRARGWRSWWEQFSLFMVECSQDYCVKACEAFARHHHVAFAYTELLPLALLSTLPSCTVAELVAWLQALGSFYAYHTDPGNSVPQQVALGVAQLAHEIRLHRKAFFPPEIVSQVIDVWLPDGVVADLAHHSLNPPLRILYLEQALALSFSWNRAALLMSAMDDVASSLERKLFVQDKRFQSWLRSVTAEMTGSTPTAPTHDSPLYPPSTNRSAPSRRIHHTRHALCSPCTATLTPGKSFSSSIDALPPSALELLGFYRAAALKYVFIYKKLRLAEGDQLQKRSGQRRSRDTPGRFSIGGERSSTEAPTSGGPSSTAIDSPEKAIVGAMRCYMCLHDFEAVLRLWDGVKKQRLYGQRETAAATAKDRAAGVFADESSGGAVDDSGEDGDVTSPTAKTPRWSAETSRYVALAAQALSRWEYVSDTARYMRTKHMPWSSGAISPLLERIFSSQQFFLDTTLMESGRLRNTKSCPNLATDPWGNEDEAADAFVRVSTTDAFSSEEASCPSLFSDSDEGSLLEQQQQLVFLGAALVAAHDYEGAKQVLGAVRDGLRDTYAVFHTNNTRIKLEWSCIFRQLSDLEEGIHTLESAAAIREDGTSATTTAAGVPSELEATGITYSGPGSLVFDREVHGRVYPEVTIRRLRNIVCRPLSATTSPLQRFMMIATRSAIAPISWQLENIVTLCEMLEKGGQPMRAAQMLHRYSLQATASSVMSSAAAAEYKQQLHLETLRRVIHNLPHEAELREMYACVQTALRQDLWQSRRAAARWGQSTSSPVCSFSFGGGAGRSSASLTMDPLLSVISDAKRRQGALLDAQELGPSLTSYQVELLLLSVTCRRRLAHLLLQNTPPAQRAATGGVRNHRSDVSLALAVSTPGAYGSSQCVSVSSCATPALPHLVGPPLSSSSGGVPLSNPLGHSLVERGEEEEEHEELPMYLHSPVSSSMARQLIGFPKNSPSPPAALEAPPSSVPSSHMILGAASSATPLPDKATPPNSSINCNISSHGDAAVAAATLSPTTHSSVDREARAHTSGGFRQRQLPSWGAGERESMGAAFADNAEEDGGNAMMESLTGENALFVEYYLLEHAVTVTHYVPSVWREFGLLLFDICLAIHAEWKATADDETKQNFLAQSAKAIHGLQLAAQLWESGSASALSRGLGPFPAMAQRRHRHARSALPSAHLLLKALHLAITCERIVQSEAQASPAPFAGAATAPAAGSTSVAPAMLSLPSLVDTAHTSSTFTGAEYSIINEVDEDAFHNNIGLDTVSPSTASASPSSAFQSFLPCEDSVFAGDEGKASAGAGGLQARQQQQHRQHRDAHGAVQSKPKRETAVDGCGGDVGPSSVPRKAPTASAGKSTDGGFACLDFSAASYAQWAAISPLLVAAATHHPAVYTALRDMCVRSRHMLRQFIFTLISSFEHGHQTLFVQRADQVSRGRGLAGTRSAMVEEPPNAYAAAARSSCGSQPQWASSSTPCSMSSMSGSHSARGVSATSQEHHGGRRVTAVPDLWDDDAGDMELNQQGSGNGGSSAESSSATARTHSVGESLWDESRHGAQRTRVTGGTTAAADAADTQESTDTAIFGIECGSSIEASFSASDAEKQGRSSTAFEHDDGDGDDDADVLRMPAHFSGSRPCQRAQSPLPVQQQQHHQEQRRQQTKQDRYNTPAPLPETTLFFDSPSKDGPTVRSLLLADVAAAGLGHYQHVHEAMQLRGFVWRSWDAETMHTGAPVGAHDLKEAGATTAPEQPHHGTYTNISRINLGGGLDECAPPIELDTEVALDLQEADGTLKAMELVLGGHCPLPVPVWLLSSVFGMTTPVDDDSTPGDQAAAATSTKTNRYGNSSSSNADDAAHRLGNASASKPACNNVHTAGLAAGSRPLEGRAGAGAADCVTHGPQPKTQETSASSPPAAAASSRGPDEAPATVPFSPSTVPGVVHARRYLVPQPAPHHRKEEVISLMLSDGAMCRLRHVARGPLGVAAPQPHSRSAPHPAVPRECKVGEKTPFTTTASVATAVTTVDGEGVHYVVPHSLMEQIIDMLLSHFPLTNLQRPFALPLGLQDYLTLLPEQASGSVFGPTVAAAVMRTGDQKIWGSSVSFLTGVSSSVLSMAVSLLTPFLSPPFARRTPSLHHLMEGYAMHLRVREMAQAAQDAVELYPTSDFAATYIAAETGRGPGAQSDNSFPFNWAYGYPASAPPSETAMVATLSLPKYHDLVHQRKMSELRYDQLVAMAYNRGNLRHLVTYVRELLAARPPDSTAPASPTRCYAPTPETGNTSETSSTTATALTGGAARTDVDTHSKNTADGTFACQQRLYAYLATLPRTEAHLRKLLIELEEAMREEPVAATTTAMWHDNSNNSGTSQQQQQHHPHAIDAVLLSDGHCVNATAAASASMSVPPLTAAPAGVSSLGALTPQAWQACRLALFRVESSRCRSALADAFSADSSDPTHWLEVRRTYAKELAEWSVIQYLFDMYGRECGDVMVNTYDGHVSMHAIGWCSLQKAWCSSGGRRQKMCPAATPAPSASTVKGGDLLTSSPFPTRDPTLFRLTPVLQCGLPMQSPYALFQYRAASVLHDIYMYVRDLAGIATYGVDSVTAFAYTTSPAKLETGGGDGRLPVFSSPLHTTPTVTTRTSPSTHQTTPLSHRAKGQKTAPWWVATKSRVSLSAATAHASKSEGSPAPAPFSGSADDDRIINGVHSGLPLQPLTLVTPPLYPQMLTRRDVPPVSLPSSSSTTPTAPTSVAALLHSYPRGNVVTTAAAAAAAAHTGDSGNDVGGDGAAAPAARADAQRHTNTPSVAKSTAVSEASSYDALLEPAAPALVFPATPIPFVSASAAGGDGGTAAADTGMSTPMSTGVKGGRISMSEGPVPFSCASGYRGENRWDGVLHPLAASSERHHEDPAHAHQRPRHIHAPLPPPPRCFDASSLRLKLSYDILLVLHADVEQEGRETMLKLFKSQREATEESWPGPPFMPQSPVLAAKGSEPGDNKGGVGVDENDAATGAADERATSNHNHGCNDATEPFSSKSFSQTASNGSSATSSNSSKKEGGTEAPASAATAAPATQSAYDFVTRLVAAATDEVNLLGVDDVTPHLWCRWAPHW</sequence>
<keyword evidence="3" id="KW-1185">Reference proteome</keyword>
<name>A0A0N0P5C1_LEPSE</name>
<feature type="compositionally biased region" description="Low complexity" evidence="1">
    <location>
        <begin position="143"/>
        <end position="154"/>
    </location>
</feature>
<feature type="region of interest" description="Disordered" evidence="1">
    <location>
        <begin position="3375"/>
        <end position="3411"/>
    </location>
</feature>
<feature type="compositionally biased region" description="Low complexity" evidence="1">
    <location>
        <begin position="5951"/>
        <end position="5971"/>
    </location>
</feature>
<feature type="region of interest" description="Disordered" evidence="1">
    <location>
        <begin position="1711"/>
        <end position="1731"/>
    </location>
</feature>
<feature type="compositionally biased region" description="Polar residues" evidence="1">
    <location>
        <begin position="1221"/>
        <end position="1231"/>
    </location>
</feature>
<feature type="region of interest" description="Disordered" evidence="1">
    <location>
        <begin position="6297"/>
        <end position="6330"/>
    </location>
</feature>
<feature type="compositionally biased region" description="Low complexity" evidence="1">
    <location>
        <begin position="1963"/>
        <end position="1975"/>
    </location>
</feature>
<feature type="compositionally biased region" description="Polar residues" evidence="1">
    <location>
        <begin position="4791"/>
        <end position="4804"/>
    </location>
</feature>
<feature type="compositionally biased region" description="Low complexity" evidence="1">
    <location>
        <begin position="1805"/>
        <end position="1820"/>
    </location>
</feature>